<keyword evidence="4" id="KW-0732">Signal</keyword>
<keyword evidence="8" id="KW-1185">Reference proteome</keyword>
<reference evidence="7 8" key="1">
    <citation type="submission" date="2023-06" db="EMBL/GenBank/DDBJ databases">
        <title>Pelomonas sp. APW6 16S ribosomal RNA gene genome sequencing and assembly.</title>
        <authorList>
            <person name="Woo H."/>
        </authorList>
    </citation>
    <scope>NUCLEOTIDE SEQUENCE [LARGE SCALE GENOMIC DNA]</scope>
    <source>
        <strain evidence="7 8">APW6</strain>
    </source>
</reference>
<evidence type="ECO:0000259" key="5">
    <source>
        <dbReference type="Pfam" id="PF00326"/>
    </source>
</evidence>
<evidence type="ECO:0000256" key="4">
    <source>
        <dbReference type="SAM" id="SignalP"/>
    </source>
</evidence>
<feature type="domain" description="Peptidase S9A N-terminal" evidence="6">
    <location>
        <begin position="44"/>
        <end position="451"/>
    </location>
</feature>
<evidence type="ECO:0000313" key="8">
    <source>
        <dbReference type="Proteomes" id="UP001238603"/>
    </source>
</evidence>
<dbReference type="Gene3D" id="3.40.50.1820">
    <property type="entry name" value="alpha/beta hydrolase"/>
    <property type="match status" value="1"/>
</dbReference>
<dbReference type="SUPFAM" id="SSF50993">
    <property type="entry name" value="Peptidase/esterase 'gauge' domain"/>
    <property type="match status" value="1"/>
</dbReference>
<dbReference type="InterPro" id="IPR002470">
    <property type="entry name" value="Peptidase_S9A"/>
</dbReference>
<dbReference type="Proteomes" id="UP001238603">
    <property type="component" value="Unassembled WGS sequence"/>
</dbReference>
<comment type="caution">
    <text evidence="7">The sequence shown here is derived from an EMBL/GenBank/DDBJ whole genome shotgun (WGS) entry which is preliminary data.</text>
</comment>
<dbReference type="InterPro" id="IPR006311">
    <property type="entry name" value="TAT_signal"/>
</dbReference>
<dbReference type="Pfam" id="PF02897">
    <property type="entry name" value="Peptidase_S9_N"/>
    <property type="match status" value="1"/>
</dbReference>
<dbReference type="InterPro" id="IPR001375">
    <property type="entry name" value="Peptidase_S9_cat"/>
</dbReference>
<keyword evidence="3" id="KW-0720">Serine protease</keyword>
<dbReference type="PANTHER" id="PTHR42881">
    <property type="entry name" value="PROLYL ENDOPEPTIDASE"/>
    <property type="match status" value="1"/>
</dbReference>
<protein>
    <submittedName>
        <fullName evidence="7">Prolyl oligopeptidase family serine peptidase</fullName>
    </submittedName>
</protein>
<proteinExistence type="predicted"/>
<dbReference type="InterPro" id="IPR023302">
    <property type="entry name" value="Pept_S9A_N"/>
</dbReference>
<feature type="signal peptide" evidence="4">
    <location>
        <begin position="1"/>
        <end position="34"/>
    </location>
</feature>
<evidence type="ECO:0000259" key="6">
    <source>
        <dbReference type="Pfam" id="PF02897"/>
    </source>
</evidence>
<dbReference type="InterPro" id="IPR051167">
    <property type="entry name" value="Prolyl_oligopep/macrocyclase"/>
</dbReference>
<dbReference type="InterPro" id="IPR029058">
    <property type="entry name" value="AB_hydrolase_fold"/>
</dbReference>
<dbReference type="SUPFAM" id="SSF53474">
    <property type="entry name" value="alpha/beta-Hydrolases"/>
    <property type="match status" value="1"/>
</dbReference>
<dbReference type="PROSITE" id="PS51318">
    <property type="entry name" value="TAT"/>
    <property type="match status" value="1"/>
</dbReference>
<evidence type="ECO:0000256" key="2">
    <source>
        <dbReference type="ARBA" id="ARBA00022801"/>
    </source>
</evidence>
<dbReference type="EMBL" id="JASVDS010000007">
    <property type="protein sequence ID" value="MDL5034174.1"/>
    <property type="molecule type" value="Genomic_DNA"/>
</dbReference>
<organism evidence="7 8">
    <name type="scientific">Roseateles subflavus</name>
    <dbReference type="NCBI Taxonomy" id="3053353"/>
    <lineage>
        <taxon>Bacteria</taxon>
        <taxon>Pseudomonadati</taxon>
        <taxon>Pseudomonadota</taxon>
        <taxon>Betaproteobacteria</taxon>
        <taxon>Burkholderiales</taxon>
        <taxon>Sphaerotilaceae</taxon>
        <taxon>Roseateles</taxon>
    </lineage>
</organism>
<evidence type="ECO:0000256" key="3">
    <source>
        <dbReference type="ARBA" id="ARBA00022825"/>
    </source>
</evidence>
<feature type="chain" id="PRO_5045880396" evidence="4">
    <location>
        <begin position="35"/>
        <end position="720"/>
    </location>
</feature>
<keyword evidence="1" id="KW-0645">Protease</keyword>
<feature type="domain" description="Peptidase S9 prolyl oligopeptidase catalytic" evidence="5">
    <location>
        <begin position="517"/>
        <end position="719"/>
    </location>
</feature>
<dbReference type="Pfam" id="PF00326">
    <property type="entry name" value="Peptidase_S9"/>
    <property type="match status" value="1"/>
</dbReference>
<evidence type="ECO:0000313" key="7">
    <source>
        <dbReference type="EMBL" id="MDL5034174.1"/>
    </source>
</evidence>
<keyword evidence="2" id="KW-0378">Hydrolase</keyword>
<dbReference type="Gene3D" id="2.130.10.120">
    <property type="entry name" value="Prolyl oligopeptidase, N-terminal domain"/>
    <property type="match status" value="1"/>
</dbReference>
<accession>A0ABT7LMS8</accession>
<dbReference type="RefSeq" id="WP_285984249.1">
    <property type="nucleotide sequence ID" value="NZ_JASVDS010000007.1"/>
</dbReference>
<dbReference type="PRINTS" id="PR00862">
    <property type="entry name" value="PROLIGOPTASE"/>
</dbReference>
<name>A0ABT7LMS8_9BURK</name>
<evidence type="ECO:0000256" key="1">
    <source>
        <dbReference type="ARBA" id="ARBA00022670"/>
    </source>
</evidence>
<gene>
    <name evidence="7" type="ORF">QRD43_19900</name>
</gene>
<dbReference type="PANTHER" id="PTHR42881:SF13">
    <property type="entry name" value="PROLYL ENDOPEPTIDASE"/>
    <property type="match status" value="1"/>
</dbReference>
<sequence length="720" mass="80507">MKTLDLLRLKRRQLTTLGAAVSLAAALLPGTLHAADAASAPEPADPHQWLEEVLGEKPLAWVKERNEASFKVLKARPEFEPLRQDLLGVLNARDRIPGVSRMGGFLYNLWQDEQHKRGLWRRTTLAEYRKAEPAWETVLDLDALGAAEGESWVFHGAQCLGPSYRRCMVNLSRGGSDAQVSREFDTVSKQFIKGGFELPEAKSQLTWLDENTLFVGTDFGPGSLTDSGYPRVIKQWKRGTPLSAAMTVFEGEAKDVAASVVVDRTPGHHRVFFQRALDFYSSSSFFLQGGKLVKLEIPDDVESGFWGPWMLLKPRNDWQVGGSTYKSGTLLITDLKAYQRGERKFKVLFQPTATRSLASYNLTRSHVLLSVIDQVASKLEEWDFSKPQAPRHREVKAPFPGALHLASLYDSELPRDELADRYVLYYTDFLTPDTLFLSRAGSDERQVLKSRQAQFDATGMRAEQRFATSKDGTRVPYFVIWPKGATADGSNPTLLYGYGGFEVSLQPGYSGGRGRAWLGRGGVYVLANIRGGGEFGPAWHQAAIKANKQRSYEDFIAVAEDLIAAKITSPRHLGIMGGSNGGLLMGATFTQRPELFNAVVCQVPLLDMRRFHKLLAGASWMAEYGNPDDAKDWDVIRQYSPYHNVSKDKTYPKVFFTTSTRDDRVHPGHARKMVARMTELGHEVYYYENTEGGHGGAADNEQRATLQALEYSYLWQQLGR</sequence>